<dbReference type="RefSeq" id="WP_108184758.1">
    <property type="nucleotide sequence ID" value="NZ_JAEKCZ010000026.1"/>
</dbReference>
<name>A0A8I1K9U5_9PSED</name>
<evidence type="ECO:0008006" key="3">
    <source>
        <dbReference type="Google" id="ProtNLM"/>
    </source>
</evidence>
<organism evidence="1 2">
    <name type="scientific">Pseudomonas psychrophila</name>
    <dbReference type="NCBI Taxonomy" id="122355"/>
    <lineage>
        <taxon>Bacteria</taxon>
        <taxon>Pseudomonadati</taxon>
        <taxon>Pseudomonadota</taxon>
        <taxon>Gammaproteobacteria</taxon>
        <taxon>Pseudomonadales</taxon>
        <taxon>Pseudomonadaceae</taxon>
        <taxon>Pseudomonas</taxon>
    </lineage>
</organism>
<evidence type="ECO:0000313" key="1">
    <source>
        <dbReference type="EMBL" id="MBJ2259156.1"/>
    </source>
</evidence>
<dbReference type="AlphaFoldDB" id="A0A8I1K9U5"/>
<reference evidence="1" key="1">
    <citation type="submission" date="2020-12" db="EMBL/GenBank/DDBJ databases">
        <title>Antibiotic resistance and phylogeny of Pseudomonas spp. isolated over three decades from chicken meat in the Norwegian food chain.</title>
        <authorList>
            <person name="Moen B."/>
        </authorList>
    </citation>
    <scope>NUCLEOTIDE SEQUENCE</scope>
    <source>
        <strain evidence="1">MF6762</strain>
    </source>
</reference>
<dbReference type="Proteomes" id="UP000658390">
    <property type="component" value="Unassembled WGS sequence"/>
</dbReference>
<dbReference type="EMBL" id="JAEKCZ010000026">
    <property type="protein sequence ID" value="MBJ2259156.1"/>
    <property type="molecule type" value="Genomic_DNA"/>
</dbReference>
<gene>
    <name evidence="1" type="ORF">JFT45_21895</name>
</gene>
<proteinExistence type="predicted"/>
<evidence type="ECO:0000313" key="2">
    <source>
        <dbReference type="Proteomes" id="UP000658390"/>
    </source>
</evidence>
<accession>A0A8I1K9U5</accession>
<protein>
    <recommendedName>
        <fullName evidence="3">MarR family transcriptional regulator</fullName>
    </recommendedName>
</protein>
<comment type="caution">
    <text evidence="1">The sequence shown here is derived from an EMBL/GenBank/DDBJ whole genome shotgun (WGS) entry which is preliminary data.</text>
</comment>
<sequence length="344" mass="38780">MPVLRDDIRLYLESTLGVEVHLKPASYLKVPHYIKETYKLVNLVLLVGSNARQSKFSMVLLLPLDDEYPGAVTLGKHISQVQKLTDQVVVYACPALSAPERRSLIASHINFIQPGYQLFIPELAMDLRESFRTRRNEGEVSALLPAAQAMLLARLYEGWDSNKVFPSNGLLGEFKYSRVTLAKVIDQLLKLGIVHPAQRLGFKNYYSFDAPPSGLFKKARHFMRSPVKRKVAIDRVLHAGNGVFLAGETALAKCTMLADPSQPVFGMTKKQFDSMVEEKKFKLAASVDETRAWVEIWAYRCLKEGKNIADEASLLLSLEDNPDERVQQALDELKENISWLKSED</sequence>